<keyword evidence="10" id="KW-0808">Transferase</keyword>
<evidence type="ECO:0000256" key="2">
    <source>
        <dbReference type="ARBA" id="ARBA00005801"/>
    </source>
</evidence>
<evidence type="ECO:0000313" key="10">
    <source>
        <dbReference type="EMBL" id="SEI55571.1"/>
    </source>
</evidence>
<dbReference type="GO" id="GO:0008168">
    <property type="term" value="F:methyltransferase activity"/>
    <property type="evidence" value="ECO:0007669"/>
    <property type="project" value="UniProtKB-KW"/>
</dbReference>
<dbReference type="STRING" id="1130080.SAMN04488113_10331"/>
<keyword evidence="6 7" id="KW-0472">Membrane</keyword>
<evidence type="ECO:0000256" key="6">
    <source>
        <dbReference type="ARBA" id="ARBA00023136"/>
    </source>
</evidence>
<evidence type="ECO:0000313" key="11">
    <source>
        <dbReference type="Proteomes" id="UP000198564"/>
    </source>
</evidence>
<dbReference type="GO" id="GO:0032259">
    <property type="term" value="P:methylation"/>
    <property type="evidence" value="ECO:0007669"/>
    <property type="project" value="UniProtKB-KW"/>
</dbReference>
<dbReference type="Gene3D" id="1.20.120.1220">
    <property type="match status" value="1"/>
</dbReference>
<evidence type="ECO:0000256" key="1">
    <source>
        <dbReference type="ARBA" id="ARBA00004651"/>
    </source>
</evidence>
<feature type="domain" description="Prepilin type IV endopeptidase peptidase" evidence="8">
    <location>
        <begin position="104"/>
        <end position="208"/>
    </location>
</feature>
<dbReference type="InterPro" id="IPR010627">
    <property type="entry name" value="Prepilin_pept_A24_N"/>
</dbReference>
<evidence type="ECO:0000256" key="7">
    <source>
        <dbReference type="SAM" id="Phobius"/>
    </source>
</evidence>
<dbReference type="Proteomes" id="UP000198564">
    <property type="component" value="Unassembled WGS sequence"/>
</dbReference>
<dbReference type="EMBL" id="FNYW01000003">
    <property type="protein sequence ID" value="SEI55571.1"/>
    <property type="molecule type" value="Genomic_DNA"/>
</dbReference>
<dbReference type="GO" id="GO:0004190">
    <property type="term" value="F:aspartic-type endopeptidase activity"/>
    <property type="evidence" value="ECO:0007669"/>
    <property type="project" value="InterPro"/>
</dbReference>
<evidence type="ECO:0000259" key="9">
    <source>
        <dbReference type="Pfam" id="PF06750"/>
    </source>
</evidence>
<protein>
    <submittedName>
        <fullName evidence="10">Leader peptidase (Prepilin peptidase) / N-methyltransferase</fullName>
    </submittedName>
</protein>
<dbReference type="AlphaFoldDB" id="A0A1H6RIE6"/>
<feature type="transmembrane region" description="Helical" evidence="7">
    <location>
        <begin position="74"/>
        <end position="94"/>
    </location>
</feature>
<dbReference type="OrthoDB" id="9789291at2"/>
<sequence>MTVSMLLILFLYGLIFGSFFNVVGLRVPNKTLFKQKRSYCDTCERTLTWSELIPVWSFIAQKGKCKECKSKISLLYPTMELATGFLFVFTYYITGFNADFIFALLLIAMIIPVTVSDIVYRRIPNRLLLFFSLLFVNYRLFYPLDPIWDSFIGAGFALVLVFLIILISKGGMGMGDLKYYTLFGFIFGLSHFLLLFFLSTLYGAIFGLIFAKIKKLGRKAKIPFGPFIGLSALTVFYFGDALIQWYLNLFL</sequence>
<gene>
    <name evidence="10" type="ORF">SAMN04488113_10331</name>
</gene>
<organism evidence="10 11">
    <name type="scientific">Alkalibacterium gilvum</name>
    <dbReference type="NCBI Taxonomy" id="1130080"/>
    <lineage>
        <taxon>Bacteria</taxon>
        <taxon>Bacillati</taxon>
        <taxon>Bacillota</taxon>
        <taxon>Bacilli</taxon>
        <taxon>Lactobacillales</taxon>
        <taxon>Carnobacteriaceae</taxon>
        <taxon>Alkalibacterium</taxon>
    </lineage>
</organism>
<evidence type="ECO:0000256" key="3">
    <source>
        <dbReference type="ARBA" id="ARBA00022475"/>
    </source>
</evidence>
<dbReference type="GO" id="GO:0006465">
    <property type="term" value="P:signal peptide processing"/>
    <property type="evidence" value="ECO:0007669"/>
    <property type="project" value="TreeGrafter"/>
</dbReference>
<feature type="transmembrane region" description="Helical" evidence="7">
    <location>
        <begin position="222"/>
        <end position="247"/>
    </location>
</feature>
<feature type="transmembrane region" description="Helical" evidence="7">
    <location>
        <begin position="100"/>
        <end position="120"/>
    </location>
</feature>
<comment type="similarity">
    <text evidence="2">Belongs to the peptidase A24 family.</text>
</comment>
<keyword evidence="11" id="KW-1185">Reference proteome</keyword>
<dbReference type="RefSeq" id="WP_091632626.1">
    <property type="nucleotide sequence ID" value="NZ_FNYW01000003.1"/>
</dbReference>
<keyword evidence="10" id="KW-0489">Methyltransferase</keyword>
<dbReference type="Pfam" id="PF06750">
    <property type="entry name" value="A24_N_bact"/>
    <property type="match status" value="1"/>
</dbReference>
<dbReference type="Pfam" id="PF01478">
    <property type="entry name" value="Peptidase_A24"/>
    <property type="match status" value="1"/>
</dbReference>
<evidence type="ECO:0000259" key="8">
    <source>
        <dbReference type="Pfam" id="PF01478"/>
    </source>
</evidence>
<feature type="transmembrane region" description="Helical" evidence="7">
    <location>
        <begin position="179"/>
        <end position="210"/>
    </location>
</feature>
<accession>A0A1H6RIE6</accession>
<dbReference type="InterPro" id="IPR000045">
    <property type="entry name" value="Prepilin_IV_endopep_pep"/>
</dbReference>
<evidence type="ECO:0000256" key="5">
    <source>
        <dbReference type="ARBA" id="ARBA00022989"/>
    </source>
</evidence>
<keyword evidence="5 7" id="KW-1133">Transmembrane helix</keyword>
<feature type="transmembrane region" description="Helical" evidence="7">
    <location>
        <begin position="150"/>
        <end position="167"/>
    </location>
</feature>
<feature type="transmembrane region" description="Helical" evidence="7">
    <location>
        <begin position="6"/>
        <end position="27"/>
    </location>
</feature>
<comment type="subcellular location">
    <subcellularLocation>
        <location evidence="1">Cell membrane</location>
        <topology evidence="1">Multi-pass membrane protein</topology>
    </subcellularLocation>
</comment>
<evidence type="ECO:0000256" key="4">
    <source>
        <dbReference type="ARBA" id="ARBA00022692"/>
    </source>
</evidence>
<dbReference type="PANTHER" id="PTHR30487">
    <property type="entry name" value="TYPE 4 PREPILIN-LIKE PROTEINS LEADER PEPTIDE-PROCESSING ENZYME"/>
    <property type="match status" value="1"/>
</dbReference>
<proteinExistence type="inferred from homology"/>
<dbReference type="GO" id="GO:0005886">
    <property type="term" value="C:plasma membrane"/>
    <property type="evidence" value="ECO:0007669"/>
    <property type="project" value="UniProtKB-SubCell"/>
</dbReference>
<keyword evidence="4 7" id="KW-0812">Transmembrane</keyword>
<name>A0A1H6RIE6_9LACT</name>
<dbReference type="PANTHER" id="PTHR30487:SF0">
    <property type="entry name" value="PREPILIN LEADER PEPTIDASE_N-METHYLTRANSFERASE-RELATED"/>
    <property type="match status" value="1"/>
</dbReference>
<keyword evidence="3" id="KW-1003">Cell membrane</keyword>
<dbReference type="InterPro" id="IPR050882">
    <property type="entry name" value="Prepilin_peptidase/N-MTase"/>
</dbReference>
<feature type="domain" description="Prepilin peptidase A24 N-terminal" evidence="9">
    <location>
        <begin position="11"/>
        <end position="92"/>
    </location>
</feature>
<reference evidence="11" key="1">
    <citation type="submission" date="2016-10" db="EMBL/GenBank/DDBJ databases">
        <authorList>
            <person name="Varghese N."/>
            <person name="Submissions S."/>
        </authorList>
    </citation>
    <scope>NUCLEOTIDE SEQUENCE [LARGE SCALE GENOMIC DNA]</scope>
    <source>
        <strain evidence="11">DSM 25751</strain>
    </source>
</reference>